<feature type="compositionally biased region" description="Polar residues" evidence="1">
    <location>
        <begin position="1"/>
        <end position="19"/>
    </location>
</feature>
<feature type="region of interest" description="Disordered" evidence="1">
    <location>
        <begin position="1"/>
        <end position="35"/>
    </location>
</feature>
<reference evidence="3" key="1">
    <citation type="journal article" date="2013" name="Nat. Genet.">
        <title>The draft genomes of soft-shell turtle and green sea turtle yield insights into the development and evolution of the turtle-specific body plan.</title>
        <authorList>
            <person name="Wang Z."/>
            <person name="Pascual-Anaya J."/>
            <person name="Zadissa A."/>
            <person name="Li W."/>
            <person name="Niimura Y."/>
            <person name="Huang Z."/>
            <person name="Li C."/>
            <person name="White S."/>
            <person name="Xiong Z."/>
            <person name="Fang D."/>
            <person name="Wang B."/>
            <person name="Ming Y."/>
            <person name="Chen Y."/>
            <person name="Zheng Y."/>
            <person name="Kuraku S."/>
            <person name="Pignatelli M."/>
            <person name="Herrero J."/>
            <person name="Beal K."/>
            <person name="Nozawa M."/>
            <person name="Li Q."/>
            <person name="Wang J."/>
            <person name="Zhang H."/>
            <person name="Yu L."/>
            <person name="Shigenobu S."/>
            <person name="Wang J."/>
            <person name="Liu J."/>
            <person name="Flicek P."/>
            <person name="Searle S."/>
            <person name="Wang J."/>
            <person name="Kuratani S."/>
            <person name="Yin Y."/>
            <person name="Aken B."/>
            <person name="Zhang G."/>
            <person name="Irie N."/>
        </authorList>
    </citation>
    <scope>NUCLEOTIDE SEQUENCE [LARGE SCALE GENOMIC DNA]</scope>
</reference>
<dbReference type="AlphaFoldDB" id="M7ALX6"/>
<protein>
    <submittedName>
        <fullName evidence="2">Uncharacterized protein</fullName>
    </submittedName>
</protein>
<accession>M7ALX6</accession>
<feature type="compositionally biased region" description="Basic and acidic residues" evidence="1">
    <location>
        <begin position="20"/>
        <end position="35"/>
    </location>
</feature>
<evidence type="ECO:0000256" key="1">
    <source>
        <dbReference type="SAM" id="MobiDB-lite"/>
    </source>
</evidence>
<evidence type="ECO:0000313" key="2">
    <source>
        <dbReference type="EMBL" id="EMP23705.1"/>
    </source>
</evidence>
<evidence type="ECO:0000313" key="3">
    <source>
        <dbReference type="Proteomes" id="UP000031443"/>
    </source>
</evidence>
<keyword evidence="3" id="KW-1185">Reference proteome</keyword>
<sequence>MVMNGVIQQEPSDQHNTPRGNEEEKTRKEKGAEEAKDLTICTKVSAFAERKNGSTLNRDCIETAPSSTPHASVTSPGCGDQHTFPTSFTPIRLQSLPGSKAG</sequence>
<organism evidence="2 3">
    <name type="scientific">Chelonia mydas</name>
    <name type="common">Green sea-turtle</name>
    <name type="synonym">Chelonia agassizi</name>
    <dbReference type="NCBI Taxonomy" id="8469"/>
    <lineage>
        <taxon>Eukaryota</taxon>
        <taxon>Metazoa</taxon>
        <taxon>Chordata</taxon>
        <taxon>Craniata</taxon>
        <taxon>Vertebrata</taxon>
        <taxon>Euteleostomi</taxon>
        <taxon>Archelosauria</taxon>
        <taxon>Testudinata</taxon>
        <taxon>Testudines</taxon>
        <taxon>Cryptodira</taxon>
        <taxon>Durocryptodira</taxon>
        <taxon>Americhelydia</taxon>
        <taxon>Chelonioidea</taxon>
        <taxon>Cheloniidae</taxon>
        <taxon>Chelonia</taxon>
    </lineage>
</organism>
<dbReference type="EMBL" id="KB608654">
    <property type="protein sequence ID" value="EMP23705.1"/>
    <property type="molecule type" value="Genomic_DNA"/>
</dbReference>
<name>M7ALX6_CHEMY</name>
<dbReference type="Proteomes" id="UP000031443">
    <property type="component" value="Unassembled WGS sequence"/>
</dbReference>
<proteinExistence type="predicted"/>
<gene>
    <name evidence="2" type="ORF">UY3_19147</name>
</gene>